<dbReference type="InterPro" id="IPR039426">
    <property type="entry name" value="TonB-dep_rcpt-like"/>
</dbReference>
<comment type="caution">
    <text evidence="14">The sequence shown here is derived from an EMBL/GenBank/DDBJ whole genome shotgun (WGS) entry which is preliminary data.</text>
</comment>
<accession>A0ABT4UNJ3</accession>
<evidence type="ECO:0000256" key="3">
    <source>
        <dbReference type="ARBA" id="ARBA00022452"/>
    </source>
</evidence>
<keyword evidence="14" id="KW-0675">Receptor</keyword>
<sequence>MKRICLIISSVFLTGSLFAQNQISGVVTDQSGALNGASILVKDNVNKFAITNANGEFLIKNLSSGQITLITSYAGYKPDTLKVELPYNKALAIKLQALQSSLQPVEIKAIRATDNAPFAKTDLSKAAIEKNNLGLELPYLLDQTPGVVISSDAGNGVGYTGIRIRGSDATRINMTINGIPYNDAESQGLFFVNMPDLASSITSAQIQRGVGTSSNGAGAFGASMNFSTHAYNPVPYAEINNTVGSFNTVKNTLKLGSGLIGGKFTLDARLSRATSDGYIDRASSDLKSAQFSASYWGQKSSLKLNVILGQQKTYQAWNGINQDKLDNDRTYNPVGLKGDGTFYDNETDNYKQKLFQLLYSHSLRNNWTFNTAAFLTLGKGYYEQYRVKDNLKDYGLQDEETDLIRRLWLDNAFWGQTISLQKSAGKHDLTFGGGWSNYSPAKHFGDIIWTASNPALNHQWYNLRSRKTDANFYTKYTYKINSNWQLFGDLQFRYVNYKLGGFRKHPDLHYNEKWLFVNPKAGISYAKNNWHGFFSYAVGNKEPNRDDFETGENNKPKREQLHDFELGIGRKNILKGWHANITLYNMQYKDQLVVTGQINDVGATARTNVASSYRTGIEFESQYSYKNFGLKYNIALSVNKIKDFVQYIDNWDTELQETRLYGKTNIAMSPSVVQGINLFYNPIKNINFDVFSKYISRQYLDNTSSKERSLDGYFVNDARATYTFKSTKFVKEIKFVVQVNNLFNTLYVANGYTYSYITGNQIGSDNGYYPMATRNILVALNIKL</sequence>
<evidence type="ECO:0000256" key="5">
    <source>
        <dbReference type="ARBA" id="ARBA00022692"/>
    </source>
</evidence>
<dbReference type="RefSeq" id="WP_407032704.1">
    <property type="nucleotide sequence ID" value="NZ_JAQGEF010000028.1"/>
</dbReference>
<evidence type="ECO:0000259" key="13">
    <source>
        <dbReference type="Pfam" id="PF07715"/>
    </source>
</evidence>
<evidence type="ECO:0000256" key="11">
    <source>
        <dbReference type="PROSITE-ProRule" id="PRU01360"/>
    </source>
</evidence>
<dbReference type="Gene3D" id="2.60.40.1120">
    <property type="entry name" value="Carboxypeptidase-like, regulatory domain"/>
    <property type="match status" value="1"/>
</dbReference>
<evidence type="ECO:0000256" key="1">
    <source>
        <dbReference type="ARBA" id="ARBA00004571"/>
    </source>
</evidence>
<evidence type="ECO:0000256" key="10">
    <source>
        <dbReference type="ARBA" id="ARBA00023237"/>
    </source>
</evidence>
<dbReference type="Gene3D" id="2.170.130.10">
    <property type="entry name" value="TonB-dependent receptor, plug domain"/>
    <property type="match status" value="1"/>
</dbReference>
<dbReference type="SUPFAM" id="SSF56935">
    <property type="entry name" value="Porins"/>
    <property type="match status" value="1"/>
</dbReference>
<dbReference type="SUPFAM" id="SSF49464">
    <property type="entry name" value="Carboxypeptidase regulatory domain-like"/>
    <property type="match status" value="1"/>
</dbReference>
<keyword evidence="3 11" id="KW-1134">Transmembrane beta strand</keyword>
<dbReference type="Pfam" id="PF07715">
    <property type="entry name" value="Plug"/>
    <property type="match status" value="1"/>
</dbReference>
<keyword evidence="4" id="KW-0410">Iron transport</keyword>
<keyword evidence="8" id="KW-0406">Ion transport</keyword>
<dbReference type="InterPro" id="IPR036942">
    <property type="entry name" value="Beta-barrel_TonB_sf"/>
</dbReference>
<reference evidence="14 15" key="1">
    <citation type="submission" date="2022-12" db="EMBL/GenBank/DDBJ databases">
        <title>Chitinophagaceae gen. sp. nov., a new member of the family Chitinophagaceae, isolated from soil in a chemical factory.</title>
        <authorList>
            <person name="Ke Z."/>
        </authorList>
    </citation>
    <scope>NUCLEOTIDE SEQUENCE [LARGE SCALE GENOMIC DNA]</scope>
    <source>
        <strain evidence="14 15">LY-5</strain>
    </source>
</reference>
<dbReference type="Pfam" id="PF13715">
    <property type="entry name" value="CarbopepD_reg_2"/>
    <property type="match status" value="1"/>
</dbReference>
<keyword evidence="2 11" id="KW-0813">Transport</keyword>
<organism evidence="14 15">
    <name type="scientific">Polluticaenibacter yanchengensis</name>
    <dbReference type="NCBI Taxonomy" id="3014562"/>
    <lineage>
        <taxon>Bacteria</taxon>
        <taxon>Pseudomonadati</taxon>
        <taxon>Bacteroidota</taxon>
        <taxon>Chitinophagia</taxon>
        <taxon>Chitinophagales</taxon>
        <taxon>Chitinophagaceae</taxon>
        <taxon>Polluticaenibacter</taxon>
    </lineage>
</organism>
<evidence type="ECO:0000256" key="2">
    <source>
        <dbReference type="ARBA" id="ARBA00022448"/>
    </source>
</evidence>
<evidence type="ECO:0000256" key="12">
    <source>
        <dbReference type="SAM" id="SignalP"/>
    </source>
</evidence>
<keyword evidence="9 11" id="KW-0472">Membrane</keyword>
<dbReference type="Proteomes" id="UP001210231">
    <property type="component" value="Unassembled WGS sequence"/>
</dbReference>
<comment type="similarity">
    <text evidence="11">Belongs to the TonB-dependent receptor family.</text>
</comment>
<dbReference type="Gene3D" id="2.40.170.20">
    <property type="entry name" value="TonB-dependent receptor, beta-barrel domain"/>
    <property type="match status" value="1"/>
</dbReference>
<evidence type="ECO:0000256" key="8">
    <source>
        <dbReference type="ARBA" id="ARBA00023065"/>
    </source>
</evidence>
<dbReference type="PROSITE" id="PS52016">
    <property type="entry name" value="TONB_DEPENDENT_REC_3"/>
    <property type="match status" value="1"/>
</dbReference>
<evidence type="ECO:0000256" key="9">
    <source>
        <dbReference type="ARBA" id="ARBA00023136"/>
    </source>
</evidence>
<proteinExistence type="inferred from homology"/>
<dbReference type="PANTHER" id="PTHR32552:SF68">
    <property type="entry name" value="FERRICHROME OUTER MEMBRANE TRANSPORTER_PHAGE RECEPTOR"/>
    <property type="match status" value="1"/>
</dbReference>
<gene>
    <name evidence="14" type="ORF">O3P16_16275</name>
</gene>
<feature type="domain" description="TonB-dependent receptor plug" evidence="13">
    <location>
        <begin position="115"/>
        <end position="222"/>
    </location>
</feature>
<keyword evidence="15" id="KW-1185">Reference proteome</keyword>
<keyword evidence="10 11" id="KW-0998">Cell outer membrane</keyword>
<keyword evidence="5 11" id="KW-0812">Transmembrane</keyword>
<keyword evidence="6 12" id="KW-0732">Signal</keyword>
<evidence type="ECO:0000313" key="15">
    <source>
        <dbReference type="Proteomes" id="UP001210231"/>
    </source>
</evidence>
<evidence type="ECO:0000256" key="7">
    <source>
        <dbReference type="ARBA" id="ARBA00023004"/>
    </source>
</evidence>
<evidence type="ECO:0000256" key="6">
    <source>
        <dbReference type="ARBA" id="ARBA00022729"/>
    </source>
</evidence>
<dbReference type="PANTHER" id="PTHR32552">
    <property type="entry name" value="FERRICHROME IRON RECEPTOR-RELATED"/>
    <property type="match status" value="1"/>
</dbReference>
<comment type="subcellular location">
    <subcellularLocation>
        <location evidence="1 11">Cell outer membrane</location>
        <topology evidence="1 11">Multi-pass membrane protein</topology>
    </subcellularLocation>
</comment>
<dbReference type="InterPro" id="IPR012910">
    <property type="entry name" value="Plug_dom"/>
</dbReference>
<dbReference type="InterPro" id="IPR008969">
    <property type="entry name" value="CarboxyPept-like_regulatory"/>
</dbReference>
<protein>
    <submittedName>
        <fullName evidence="14">TonB-dependent receptor</fullName>
    </submittedName>
</protein>
<evidence type="ECO:0000256" key="4">
    <source>
        <dbReference type="ARBA" id="ARBA00022496"/>
    </source>
</evidence>
<evidence type="ECO:0000313" key="14">
    <source>
        <dbReference type="EMBL" id="MDA3616375.1"/>
    </source>
</evidence>
<dbReference type="EMBL" id="JAQGEF010000028">
    <property type="protein sequence ID" value="MDA3616375.1"/>
    <property type="molecule type" value="Genomic_DNA"/>
</dbReference>
<feature type="chain" id="PRO_5045998035" evidence="12">
    <location>
        <begin position="20"/>
        <end position="784"/>
    </location>
</feature>
<feature type="signal peptide" evidence="12">
    <location>
        <begin position="1"/>
        <end position="19"/>
    </location>
</feature>
<keyword evidence="7" id="KW-0408">Iron</keyword>
<name>A0ABT4UNJ3_9BACT</name>
<dbReference type="InterPro" id="IPR037066">
    <property type="entry name" value="Plug_dom_sf"/>
</dbReference>